<dbReference type="Proteomes" id="UP000240572">
    <property type="component" value="Unassembled WGS sequence"/>
</dbReference>
<comment type="caution">
    <text evidence="1">The sequence shown here is derived from an EMBL/GenBank/DDBJ whole genome shotgun (WGS) entry which is preliminary data.</text>
</comment>
<dbReference type="RefSeq" id="WP_106522129.1">
    <property type="nucleotide sequence ID" value="NZ_PYGD01000002.1"/>
</dbReference>
<evidence type="ECO:0000313" key="1">
    <source>
        <dbReference type="EMBL" id="PSK93100.1"/>
    </source>
</evidence>
<organism evidence="1 2">
    <name type="scientific">Taibaiella chishuiensis</name>
    <dbReference type="NCBI Taxonomy" id="1434707"/>
    <lineage>
        <taxon>Bacteria</taxon>
        <taxon>Pseudomonadati</taxon>
        <taxon>Bacteroidota</taxon>
        <taxon>Chitinophagia</taxon>
        <taxon>Chitinophagales</taxon>
        <taxon>Chitinophagaceae</taxon>
        <taxon>Taibaiella</taxon>
    </lineage>
</organism>
<protein>
    <submittedName>
        <fullName evidence="1">Uncharacterized protein</fullName>
    </submittedName>
</protein>
<sequence length="157" mass="17807">MKKEILEKINSDSLPLQIAGLDEAITVLDHFTDQLTGLLETSGDSLFVAERISAIMERLQHKLETTFQETRQEQVRFQIAMIFLTNNNFTKVPYLLKFATDTDNISDAIFCLTKMHRKGLPGVKSIAQKWLDKLNDSPLVSDPLKKKDLAMALQDLV</sequence>
<keyword evidence="2" id="KW-1185">Reference proteome</keyword>
<reference evidence="1 2" key="1">
    <citation type="submission" date="2018-03" db="EMBL/GenBank/DDBJ databases">
        <title>Genomic Encyclopedia of Type Strains, Phase III (KMG-III): the genomes of soil and plant-associated and newly described type strains.</title>
        <authorList>
            <person name="Whitman W."/>
        </authorList>
    </citation>
    <scope>NUCLEOTIDE SEQUENCE [LARGE SCALE GENOMIC DNA]</scope>
    <source>
        <strain evidence="1 2">CGMCC 1.12700</strain>
    </source>
</reference>
<dbReference type="AlphaFoldDB" id="A0A2P8D791"/>
<accession>A0A2P8D791</accession>
<proteinExistence type="predicted"/>
<gene>
    <name evidence="1" type="ORF">B0I18_10269</name>
</gene>
<evidence type="ECO:0000313" key="2">
    <source>
        <dbReference type="Proteomes" id="UP000240572"/>
    </source>
</evidence>
<dbReference type="EMBL" id="PYGD01000002">
    <property type="protein sequence ID" value="PSK93100.1"/>
    <property type="molecule type" value="Genomic_DNA"/>
</dbReference>
<name>A0A2P8D791_9BACT</name>